<dbReference type="GO" id="GO:0006505">
    <property type="term" value="P:GPI anchor metabolic process"/>
    <property type="evidence" value="ECO:0007669"/>
    <property type="project" value="TreeGrafter"/>
</dbReference>
<evidence type="ECO:0000256" key="6">
    <source>
        <dbReference type="SAM" id="MobiDB-lite"/>
    </source>
</evidence>
<evidence type="ECO:0000259" key="8">
    <source>
        <dbReference type="Pfam" id="PF07819"/>
    </source>
</evidence>
<feature type="transmembrane region" description="Helical" evidence="7">
    <location>
        <begin position="711"/>
        <end position="733"/>
    </location>
</feature>
<dbReference type="OrthoDB" id="348976at2759"/>
<feature type="transmembrane region" description="Helical" evidence="7">
    <location>
        <begin position="513"/>
        <end position="529"/>
    </location>
</feature>
<dbReference type="GO" id="GO:0006888">
    <property type="term" value="P:endoplasmic reticulum to Golgi vesicle-mediated transport"/>
    <property type="evidence" value="ECO:0007669"/>
    <property type="project" value="TreeGrafter"/>
</dbReference>
<sequence length="828" mass="93247">MNENANANANELRNRRRTRTIAGTETATASVNVVLGKNDDDGVNDIPLTKDNNNSESNNSSSSSLSLPKAIVVLIHIIAICCFIYGFIIRGSKLNTGNEECDMTYSMRISSAATNSYGFYKFVDRRDPRYTKFINTPQKNKPTIDNPVKRNEHCKNNPNIVLYVPGHWGSYDQSRSLGAHGIQLTGANDPNVFAIKKLLSKMNNDNGNSDGNDTDTNTNTSINKFIYDVYAIDFNEQGSALHGFMGGYVIRLMLKNNPEFVVGSGIGSDDGKSESGLSGGHGHGHGINIQNVITLATPHSNPLYSFDKSIYDIHQQILVEQQQQQQPLIISISGGLRDEMIDPSAFSTDLMMKHHHQDKLLLGMDHRAIVWCHQLLQEVRHIIHYLTVVVKSSSTTTNVRLAMVRGYVINNNSMNMNKNNNNNANNSSSSSNHHNDEYSYLQQLKILYETTLNEKYHFFEIICMESSHLYNIPYLLGLYTLLTLIQLAPLSNNNSDNNNNNKETKKRNMNMNMNNRILPVIATILFGISVRGDDISWMSTIILGLVANAVNVCKNRKNDTETETATTIGSSDINNEDISISHSNSPLQTLSKALLRSFIVVLFLGMIITNYYDFFLPHLSEDNNNNNNNSAALLFWWWLWNRFESILYVYVIFSVYVILIVWLGFIDNNNVDDDDNNNGEEDDSNDNNKNNNMPGNTTSSLSSSSFPDIQLIAFIMLIVVPITVCGSMVLMIWEKKVQISSWYTLLSIQIPILILSTIKIGNTTDTNRGAKKMKKKEQQIRSSLTHIMFFSFYHQLLSQGKGYVIPYVTAFILWIDIILSISFMLFCH</sequence>
<feature type="region of interest" description="Disordered" evidence="6">
    <location>
        <begin position="42"/>
        <end position="64"/>
    </location>
</feature>
<accession>A0A1E7FD50</accession>
<keyword evidence="4 7" id="KW-1133">Transmembrane helix</keyword>
<keyword evidence="10" id="KW-1185">Reference proteome</keyword>
<organism evidence="9 10">
    <name type="scientific">Fragilariopsis cylindrus CCMP1102</name>
    <dbReference type="NCBI Taxonomy" id="635003"/>
    <lineage>
        <taxon>Eukaryota</taxon>
        <taxon>Sar</taxon>
        <taxon>Stramenopiles</taxon>
        <taxon>Ochrophyta</taxon>
        <taxon>Bacillariophyta</taxon>
        <taxon>Bacillariophyceae</taxon>
        <taxon>Bacillariophycidae</taxon>
        <taxon>Bacillariales</taxon>
        <taxon>Bacillariaceae</taxon>
        <taxon>Fragilariopsis</taxon>
    </lineage>
</organism>
<feature type="transmembrane region" description="Helical" evidence="7">
    <location>
        <begin position="535"/>
        <end position="553"/>
    </location>
</feature>
<feature type="transmembrane region" description="Helical" evidence="7">
    <location>
        <begin position="472"/>
        <end position="492"/>
    </location>
</feature>
<feature type="compositionally biased region" description="Low complexity" evidence="6">
    <location>
        <begin position="52"/>
        <end position="64"/>
    </location>
</feature>
<feature type="compositionally biased region" description="Low complexity" evidence="6">
    <location>
        <begin position="1"/>
        <end position="11"/>
    </location>
</feature>
<dbReference type="AlphaFoldDB" id="A0A1E7FD50"/>
<evidence type="ECO:0000256" key="5">
    <source>
        <dbReference type="ARBA" id="ARBA00023136"/>
    </source>
</evidence>
<feature type="region of interest" description="Disordered" evidence="6">
    <location>
        <begin position="1"/>
        <end position="23"/>
    </location>
</feature>
<dbReference type="PANTHER" id="PTHR15495:SF7">
    <property type="entry name" value="GPI INOSITOL-DEACYLASE"/>
    <property type="match status" value="1"/>
</dbReference>
<feature type="compositionally biased region" description="Acidic residues" evidence="6">
    <location>
        <begin position="674"/>
        <end position="685"/>
    </location>
</feature>
<feature type="transmembrane region" description="Helical" evidence="7">
    <location>
        <begin position="70"/>
        <end position="88"/>
    </location>
</feature>
<dbReference type="GO" id="GO:0005783">
    <property type="term" value="C:endoplasmic reticulum"/>
    <property type="evidence" value="ECO:0007669"/>
    <property type="project" value="TreeGrafter"/>
</dbReference>
<feature type="transmembrane region" description="Helical" evidence="7">
    <location>
        <begin position="803"/>
        <end position="826"/>
    </location>
</feature>
<feature type="transmembrane region" description="Helical" evidence="7">
    <location>
        <begin position="646"/>
        <end position="666"/>
    </location>
</feature>
<feature type="transmembrane region" description="Helical" evidence="7">
    <location>
        <begin position="779"/>
        <end position="797"/>
    </location>
</feature>
<feature type="transmembrane region" description="Helical" evidence="7">
    <location>
        <begin position="593"/>
        <end position="612"/>
    </location>
</feature>
<evidence type="ECO:0000256" key="7">
    <source>
        <dbReference type="SAM" id="Phobius"/>
    </source>
</evidence>
<keyword evidence="2 7" id="KW-0812">Transmembrane</keyword>
<evidence type="ECO:0000256" key="4">
    <source>
        <dbReference type="ARBA" id="ARBA00022989"/>
    </source>
</evidence>
<evidence type="ECO:0000256" key="3">
    <source>
        <dbReference type="ARBA" id="ARBA00022801"/>
    </source>
</evidence>
<comment type="subcellular location">
    <subcellularLocation>
        <location evidence="1">Endomembrane system</location>
    </subcellularLocation>
</comment>
<dbReference type="GO" id="GO:0016020">
    <property type="term" value="C:membrane"/>
    <property type="evidence" value="ECO:0007669"/>
    <property type="project" value="GOC"/>
</dbReference>
<dbReference type="EMBL" id="KV784358">
    <property type="protein sequence ID" value="OEU16098.1"/>
    <property type="molecule type" value="Genomic_DNA"/>
</dbReference>
<name>A0A1E7FD50_9STRA</name>
<reference evidence="9 10" key="1">
    <citation type="submission" date="2016-09" db="EMBL/GenBank/DDBJ databases">
        <title>Extensive genetic diversity and differential bi-allelic expression allows diatom success in the polar Southern Ocean.</title>
        <authorList>
            <consortium name="DOE Joint Genome Institute"/>
            <person name="Mock T."/>
            <person name="Otillar R.P."/>
            <person name="Strauss J."/>
            <person name="Dupont C."/>
            <person name="Frickenhaus S."/>
            <person name="Maumus F."/>
            <person name="Mcmullan M."/>
            <person name="Sanges R."/>
            <person name="Schmutz J."/>
            <person name="Toseland A."/>
            <person name="Valas R."/>
            <person name="Veluchamy A."/>
            <person name="Ward B.J."/>
            <person name="Allen A."/>
            <person name="Barry K."/>
            <person name="Falciatore A."/>
            <person name="Ferrante M."/>
            <person name="Fortunato A.E."/>
            <person name="Gloeckner G."/>
            <person name="Gruber A."/>
            <person name="Hipkin R."/>
            <person name="Janech M."/>
            <person name="Kroth P."/>
            <person name="Leese F."/>
            <person name="Lindquist E."/>
            <person name="Lyon B.R."/>
            <person name="Martin J."/>
            <person name="Mayer C."/>
            <person name="Parker M."/>
            <person name="Quesneville H."/>
            <person name="Raymond J."/>
            <person name="Uhlig C."/>
            <person name="Valentin K.U."/>
            <person name="Worden A.Z."/>
            <person name="Armbrust E.V."/>
            <person name="Bowler C."/>
            <person name="Green B."/>
            <person name="Moulton V."/>
            <person name="Van Oosterhout C."/>
            <person name="Grigoriev I."/>
        </authorList>
    </citation>
    <scope>NUCLEOTIDE SEQUENCE [LARGE SCALE GENOMIC DNA]</scope>
    <source>
        <strain evidence="9 10">CCMP1102</strain>
    </source>
</reference>
<feature type="domain" description="GPI inositol-deacylase PGAP1-like alpha/beta" evidence="8">
    <location>
        <begin position="288"/>
        <end position="383"/>
    </location>
</feature>
<feature type="transmembrane region" description="Helical" evidence="7">
    <location>
        <begin position="739"/>
        <end position="758"/>
    </location>
</feature>
<dbReference type="Proteomes" id="UP000095751">
    <property type="component" value="Unassembled WGS sequence"/>
</dbReference>
<dbReference type="KEGG" id="fcy:FRACYDRAFT_238685"/>
<dbReference type="Pfam" id="PF07819">
    <property type="entry name" value="PGAP1"/>
    <property type="match status" value="2"/>
</dbReference>
<gene>
    <name evidence="9" type="ORF">FRACYDRAFT_238685</name>
</gene>
<keyword evidence="3" id="KW-0378">Hydrolase</keyword>
<protein>
    <recommendedName>
        <fullName evidence="8">GPI inositol-deacylase PGAP1-like alpha/beta domain-containing protein</fullName>
    </recommendedName>
</protein>
<feature type="compositionally biased region" description="Low complexity" evidence="6">
    <location>
        <begin position="414"/>
        <end position="432"/>
    </location>
</feature>
<dbReference type="PANTHER" id="PTHR15495">
    <property type="entry name" value="NEGATIVE REGULATOR OF VESICLE FORMATION-RELATED"/>
    <property type="match status" value="1"/>
</dbReference>
<dbReference type="InterPro" id="IPR039529">
    <property type="entry name" value="PGAP1/BST1"/>
</dbReference>
<evidence type="ECO:0000256" key="1">
    <source>
        <dbReference type="ARBA" id="ARBA00004308"/>
    </source>
</evidence>
<proteinExistence type="predicted"/>
<feature type="region of interest" description="Disordered" evidence="6">
    <location>
        <begin position="414"/>
        <end position="434"/>
    </location>
</feature>
<feature type="domain" description="GPI inositol-deacylase PGAP1-like alpha/beta" evidence="8">
    <location>
        <begin position="160"/>
        <end position="243"/>
    </location>
</feature>
<evidence type="ECO:0000313" key="10">
    <source>
        <dbReference type="Proteomes" id="UP000095751"/>
    </source>
</evidence>
<dbReference type="InParanoid" id="A0A1E7FD50"/>
<evidence type="ECO:0000313" key="9">
    <source>
        <dbReference type="EMBL" id="OEU16098.1"/>
    </source>
</evidence>
<dbReference type="GO" id="GO:0050185">
    <property type="term" value="F:phosphatidylinositol deacylase activity"/>
    <property type="evidence" value="ECO:0007669"/>
    <property type="project" value="TreeGrafter"/>
</dbReference>
<evidence type="ECO:0000256" key="2">
    <source>
        <dbReference type="ARBA" id="ARBA00022692"/>
    </source>
</evidence>
<feature type="region of interest" description="Disordered" evidence="6">
    <location>
        <begin position="674"/>
        <end position="703"/>
    </location>
</feature>
<keyword evidence="5 7" id="KW-0472">Membrane</keyword>
<dbReference type="InterPro" id="IPR012908">
    <property type="entry name" value="PGAP1-ab_dom-like"/>
</dbReference>